<sequence length="72" mass="7885">MKCGQTDPSAAKHPSVGYGWSGGDQPWPVQVSVFGTCLVLLSISPKLPKYLPRTLAQVPAHQQKKIEKDRNI</sequence>
<dbReference type="HOGENOM" id="CLU_163763_1_0_1"/>
<dbReference type="Proteomes" id="UP000030671">
    <property type="component" value="Unassembled WGS sequence"/>
</dbReference>
<protein>
    <submittedName>
        <fullName evidence="1">Uncharacterized protein</fullName>
    </submittedName>
</protein>
<dbReference type="InParanoid" id="W4KB27"/>
<evidence type="ECO:0000313" key="1">
    <source>
        <dbReference type="EMBL" id="ETW82570.1"/>
    </source>
</evidence>
<dbReference type="GeneID" id="20670258"/>
<dbReference type="RefSeq" id="XP_009544925.1">
    <property type="nucleotide sequence ID" value="XM_009546630.1"/>
</dbReference>
<evidence type="ECO:0000313" key="2">
    <source>
        <dbReference type="Proteomes" id="UP000030671"/>
    </source>
</evidence>
<accession>W4KB27</accession>
<proteinExistence type="predicted"/>
<organism evidence="1 2">
    <name type="scientific">Heterobasidion irregulare (strain TC 32-1)</name>
    <dbReference type="NCBI Taxonomy" id="747525"/>
    <lineage>
        <taxon>Eukaryota</taxon>
        <taxon>Fungi</taxon>
        <taxon>Dikarya</taxon>
        <taxon>Basidiomycota</taxon>
        <taxon>Agaricomycotina</taxon>
        <taxon>Agaricomycetes</taxon>
        <taxon>Russulales</taxon>
        <taxon>Bondarzewiaceae</taxon>
        <taxon>Heterobasidion</taxon>
        <taxon>Heterobasidion annosum species complex</taxon>
    </lineage>
</organism>
<reference evidence="1 2" key="1">
    <citation type="journal article" date="2012" name="New Phytol.">
        <title>Insight into trade-off between wood decay and parasitism from the genome of a fungal forest pathogen.</title>
        <authorList>
            <person name="Olson A."/>
            <person name="Aerts A."/>
            <person name="Asiegbu F."/>
            <person name="Belbahri L."/>
            <person name="Bouzid O."/>
            <person name="Broberg A."/>
            <person name="Canback B."/>
            <person name="Coutinho P.M."/>
            <person name="Cullen D."/>
            <person name="Dalman K."/>
            <person name="Deflorio G."/>
            <person name="van Diepen L.T."/>
            <person name="Dunand C."/>
            <person name="Duplessis S."/>
            <person name="Durling M."/>
            <person name="Gonthier P."/>
            <person name="Grimwood J."/>
            <person name="Fossdal C.G."/>
            <person name="Hansson D."/>
            <person name="Henrissat B."/>
            <person name="Hietala A."/>
            <person name="Himmelstrand K."/>
            <person name="Hoffmeister D."/>
            <person name="Hogberg N."/>
            <person name="James T.Y."/>
            <person name="Karlsson M."/>
            <person name="Kohler A."/>
            <person name="Kues U."/>
            <person name="Lee Y.H."/>
            <person name="Lin Y.C."/>
            <person name="Lind M."/>
            <person name="Lindquist E."/>
            <person name="Lombard V."/>
            <person name="Lucas S."/>
            <person name="Lunden K."/>
            <person name="Morin E."/>
            <person name="Murat C."/>
            <person name="Park J."/>
            <person name="Raffaello T."/>
            <person name="Rouze P."/>
            <person name="Salamov A."/>
            <person name="Schmutz J."/>
            <person name="Solheim H."/>
            <person name="Stahlberg J."/>
            <person name="Velez H."/>
            <person name="de Vries R.P."/>
            <person name="Wiebenga A."/>
            <person name="Woodward S."/>
            <person name="Yakovlev I."/>
            <person name="Garbelotto M."/>
            <person name="Martin F."/>
            <person name="Grigoriev I.V."/>
            <person name="Stenlid J."/>
        </authorList>
    </citation>
    <scope>NUCLEOTIDE SEQUENCE [LARGE SCALE GENOMIC DNA]</scope>
    <source>
        <strain evidence="1 2">TC 32-1</strain>
    </source>
</reference>
<dbReference type="EMBL" id="KI925457">
    <property type="protein sequence ID" value="ETW82570.1"/>
    <property type="molecule type" value="Genomic_DNA"/>
</dbReference>
<dbReference type="KEGG" id="hir:HETIRDRAFT_315786"/>
<name>W4KB27_HETIT</name>
<dbReference type="AlphaFoldDB" id="W4KB27"/>
<gene>
    <name evidence="1" type="ORF">HETIRDRAFT_315786</name>
</gene>
<keyword evidence="2" id="KW-1185">Reference proteome</keyword>